<evidence type="ECO:0000313" key="1">
    <source>
        <dbReference type="EMBL" id="TCL56931.1"/>
    </source>
</evidence>
<dbReference type="PANTHER" id="PTHR33361">
    <property type="entry name" value="GLR0591 PROTEIN"/>
    <property type="match status" value="1"/>
</dbReference>
<keyword evidence="2" id="KW-1185">Reference proteome</keyword>
<dbReference type="AlphaFoldDB" id="A0A4R1QUY8"/>
<dbReference type="Pfam" id="PF05960">
    <property type="entry name" value="DUF885"/>
    <property type="match status" value="1"/>
</dbReference>
<sequence>MKKFMNLHLSNKRKAAIFSSLALLLLAGSFSFFSTKDSRSFQHFAEDFFVSELTANTLNMHYTVAAPSSYGIDSYESVLPFYSKEDKEESLQEIVTSLRQLYSLDVSKLNEQDAYTYQLLVPYLENEKKGISLYYYSAPLSPSSGMQSQLPILLAEYTFRNKRDVEDYLALLDQTDTYFEGIAQYLKEQSAEGLFMPDYSVDKVMEQCNTIMDEASLSQDTHFLNTTFEERLDPLLSSSVISEKEKQYYLSENNRLLTTVMLPAYQKLGDELILLKGSGKNENGLYYYPDGREYYQYLLRSHTASYRDISSIKEMLFQDFNENFDSMYGLLQSNPSILTSHEASSITFPYDEPSDMLKNLQQMMQKDFPALSEATQGGELPVCTIKSISKNLEEYSSPAFYLTPPLDDIRENVIYINRKNNPRGVELYTTLAHEGYPGHLYQTVYSQLYFNKTGMNPIRSLLSYSGYAEGWAMYVELMAYDYAKELTKDTNPDAEALYESYKLDRQIQLCLYSLLDIAIHYEGANYKQVHKILSTIGISNASTTRAIYEYIVEEPGTYLKYYLGYLEVLELKKEAQGLWGNDYSEYRFHKFYLENGPADFTNLKLQLEKSKDTKKS</sequence>
<name>A0A4R1QUY8_9FIRM</name>
<evidence type="ECO:0000313" key="2">
    <source>
        <dbReference type="Proteomes" id="UP000295718"/>
    </source>
</evidence>
<reference evidence="1 2" key="1">
    <citation type="submission" date="2019-03" db="EMBL/GenBank/DDBJ databases">
        <title>Genomic Encyclopedia of Type Strains, Phase IV (KMG-IV): sequencing the most valuable type-strain genomes for metagenomic binning, comparative biology and taxonomic classification.</title>
        <authorList>
            <person name="Goeker M."/>
        </authorList>
    </citation>
    <scope>NUCLEOTIDE SEQUENCE [LARGE SCALE GENOMIC DNA]</scope>
    <source>
        <strain evidence="1 2">DSM 100556</strain>
    </source>
</reference>
<dbReference type="Proteomes" id="UP000295718">
    <property type="component" value="Unassembled WGS sequence"/>
</dbReference>
<dbReference type="PANTHER" id="PTHR33361:SF2">
    <property type="entry name" value="DUF885 DOMAIN-CONTAINING PROTEIN"/>
    <property type="match status" value="1"/>
</dbReference>
<organism evidence="1 2">
    <name type="scientific">Kineothrix alysoides</name>
    <dbReference type="NCBI Taxonomy" id="1469948"/>
    <lineage>
        <taxon>Bacteria</taxon>
        <taxon>Bacillati</taxon>
        <taxon>Bacillota</taxon>
        <taxon>Clostridia</taxon>
        <taxon>Lachnospirales</taxon>
        <taxon>Lachnospiraceae</taxon>
        <taxon>Kineothrix</taxon>
    </lineage>
</organism>
<dbReference type="OrthoDB" id="9760040at2"/>
<dbReference type="RefSeq" id="WP_132038543.1">
    <property type="nucleotide sequence ID" value="NZ_JPNB01000002.1"/>
</dbReference>
<protein>
    <submittedName>
        <fullName evidence="1">Uncharacterized protein (DUF885 family)</fullName>
    </submittedName>
</protein>
<accession>A0A4R1QUY8</accession>
<gene>
    <name evidence="1" type="ORF">EDD76_110104</name>
</gene>
<proteinExistence type="predicted"/>
<dbReference type="InterPro" id="IPR010281">
    <property type="entry name" value="DUF885"/>
</dbReference>
<dbReference type="STRING" id="1469948.GCA_000732725_02873"/>
<dbReference type="EMBL" id="SLUO01000010">
    <property type="protein sequence ID" value="TCL56931.1"/>
    <property type="molecule type" value="Genomic_DNA"/>
</dbReference>
<comment type="caution">
    <text evidence="1">The sequence shown here is derived from an EMBL/GenBank/DDBJ whole genome shotgun (WGS) entry which is preliminary data.</text>
</comment>